<organism evidence="1 2">
    <name type="scientific">Kushneria phosphatilytica</name>
    <dbReference type="NCBI Taxonomy" id="657387"/>
    <lineage>
        <taxon>Bacteria</taxon>
        <taxon>Pseudomonadati</taxon>
        <taxon>Pseudomonadota</taxon>
        <taxon>Gammaproteobacteria</taxon>
        <taxon>Oceanospirillales</taxon>
        <taxon>Halomonadaceae</taxon>
        <taxon>Kushneria</taxon>
    </lineage>
</organism>
<sequence>MATVHAIHQQHDPRDEFLAVRAELHRRTEDLDLIELWDELQPAERQLVLRSAAQHLVPLRPLNEIDPDERTADRIVADLTHCPMEWMRPQAREAIRAAIHRMSTYANRLRDRMEPEGPHPSQTLAASARHALAQGDTAAAMHYLQLIEQTR</sequence>
<dbReference type="EMBL" id="CP043420">
    <property type="protein sequence ID" value="QEL12258.1"/>
    <property type="molecule type" value="Genomic_DNA"/>
</dbReference>
<evidence type="ECO:0000313" key="2">
    <source>
        <dbReference type="Proteomes" id="UP000322553"/>
    </source>
</evidence>
<dbReference type="AlphaFoldDB" id="A0A5C1A236"/>
<evidence type="ECO:0000313" key="1">
    <source>
        <dbReference type="EMBL" id="QEL12258.1"/>
    </source>
</evidence>
<dbReference type="Proteomes" id="UP000322553">
    <property type="component" value="Chromosome"/>
</dbReference>
<keyword evidence="2" id="KW-1185">Reference proteome</keyword>
<dbReference type="RefSeq" id="WP_139148684.1">
    <property type="nucleotide sequence ID" value="NZ_CP043420.1"/>
</dbReference>
<proteinExistence type="predicted"/>
<reference evidence="1 2" key="1">
    <citation type="submission" date="2019-08" db="EMBL/GenBank/DDBJ databases">
        <title>Complete genome sequence of Kushneria sp. YCWA18, a halophilic phosphate-solubilizing bacterium isolated from Daqiao saltern in China.</title>
        <authorList>
            <person name="Du G.-X."/>
            <person name="Qu L.-Y."/>
        </authorList>
    </citation>
    <scope>NUCLEOTIDE SEQUENCE [LARGE SCALE GENOMIC DNA]</scope>
    <source>
        <strain evidence="1 2">YCWA18</strain>
    </source>
</reference>
<accession>A0A5C1A236</accession>
<dbReference type="OrthoDB" id="6164630at2"/>
<name>A0A5C1A236_9GAMM</name>
<protein>
    <submittedName>
        <fullName evidence="1">Uncharacterized protein</fullName>
    </submittedName>
</protein>
<gene>
    <name evidence="1" type="ORF">FY550_14675</name>
</gene>
<dbReference type="KEGG" id="kuy:FY550_14675"/>